<evidence type="ECO:0000313" key="2">
    <source>
        <dbReference type="Proteomes" id="UP001320148"/>
    </source>
</evidence>
<gene>
    <name evidence="1" type="ORF">DSLASN_16790</name>
</gene>
<name>A0ABM7PEK5_9BACT</name>
<organism evidence="1 2">
    <name type="scientific">Desulfoluna limicola</name>
    <dbReference type="NCBI Taxonomy" id="2810562"/>
    <lineage>
        <taxon>Bacteria</taxon>
        <taxon>Pseudomonadati</taxon>
        <taxon>Thermodesulfobacteriota</taxon>
        <taxon>Desulfobacteria</taxon>
        <taxon>Desulfobacterales</taxon>
        <taxon>Desulfolunaceae</taxon>
        <taxon>Desulfoluna</taxon>
    </lineage>
</organism>
<dbReference type="Proteomes" id="UP001320148">
    <property type="component" value="Chromosome"/>
</dbReference>
<sequence length="100" mass="11530">MDKPKNDGNWIYLFVNNPGSNESFAGFVDDELDIRFIPAFYDKESALMCSGRFMDRNTPYEVQAIHKDDLDRYAAEHRFLIFMLDKTGAILEKMAPKNAS</sequence>
<dbReference type="EMBL" id="AP024488">
    <property type="protein sequence ID" value="BCS96047.1"/>
    <property type="molecule type" value="Genomic_DNA"/>
</dbReference>
<evidence type="ECO:0000313" key="1">
    <source>
        <dbReference type="EMBL" id="BCS96047.1"/>
    </source>
</evidence>
<accession>A0ABM7PEK5</accession>
<proteinExistence type="predicted"/>
<keyword evidence="2" id="KW-1185">Reference proteome</keyword>
<reference evidence="1 2" key="1">
    <citation type="submission" date="2021-02" db="EMBL/GenBank/DDBJ databases">
        <title>Complete genome of Desulfoluna sp. strain ASN36.</title>
        <authorList>
            <person name="Takahashi A."/>
            <person name="Kojima H."/>
            <person name="Fukui M."/>
        </authorList>
    </citation>
    <scope>NUCLEOTIDE SEQUENCE [LARGE SCALE GENOMIC DNA]</scope>
    <source>
        <strain evidence="1 2">ASN36</strain>
    </source>
</reference>
<protein>
    <submittedName>
        <fullName evidence="1">Uncharacterized protein</fullName>
    </submittedName>
</protein>
<dbReference type="RefSeq" id="WP_236892410.1">
    <property type="nucleotide sequence ID" value="NZ_AP024488.1"/>
</dbReference>